<dbReference type="EMBL" id="JBIMZQ010000005">
    <property type="protein sequence ID" value="KAL3671560.1"/>
    <property type="molecule type" value="Genomic_DNA"/>
</dbReference>
<name>A0ABD3G0H1_9STRA</name>
<dbReference type="Proteomes" id="UP001632037">
    <property type="component" value="Unassembled WGS sequence"/>
</dbReference>
<organism evidence="2 3">
    <name type="scientific">Phytophthora oleae</name>
    <dbReference type="NCBI Taxonomy" id="2107226"/>
    <lineage>
        <taxon>Eukaryota</taxon>
        <taxon>Sar</taxon>
        <taxon>Stramenopiles</taxon>
        <taxon>Oomycota</taxon>
        <taxon>Peronosporomycetes</taxon>
        <taxon>Peronosporales</taxon>
        <taxon>Peronosporaceae</taxon>
        <taxon>Phytophthora</taxon>
    </lineage>
</organism>
<gene>
    <name evidence="2" type="ORF">V7S43_003477</name>
</gene>
<feature type="region of interest" description="Disordered" evidence="1">
    <location>
        <begin position="1"/>
        <end position="31"/>
    </location>
</feature>
<feature type="compositionally biased region" description="Acidic residues" evidence="1">
    <location>
        <begin position="15"/>
        <end position="24"/>
    </location>
</feature>
<accession>A0ABD3G0H1</accession>
<sequence>MAAPEQRVPEVIVISDDESADEEAPSSNTMNSFSWTDVANRLLLMAKSRELRDDEQAMEMLLRDLGIEPTAQLQRFLHNTCEALGELMALSRGNNRRYRACEDLVLGVCEVLSLMQTATCTAMAPQDPWIKGEGAFVASNFDAIGYLYRQMDKWRLFVEELARSSDSRGYAIAATLSHLEKLNANIKQKIESLQETQTIYQ</sequence>
<keyword evidence="3" id="KW-1185">Reference proteome</keyword>
<protein>
    <submittedName>
        <fullName evidence="2">Uncharacterized protein</fullName>
    </submittedName>
</protein>
<reference evidence="2 3" key="1">
    <citation type="submission" date="2024-09" db="EMBL/GenBank/DDBJ databases">
        <title>Genome sequencing and assembly of Phytophthora oleae, isolate VK10A, causative agent of rot of olive drupes.</title>
        <authorList>
            <person name="Conti Taguali S."/>
            <person name="Riolo M."/>
            <person name="La Spada F."/>
            <person name="Cacciola S.O."/>
            <person name="Dionisio G."/>
        </authorList>
    </citation>
    <scope>NUCLEOTIDE SEQUENCE [LARGE SCALE GENOMIC DNA]</scope>
    <source>
        <strain evidence="2 3">VK10A</strain>
    </source>
</reference>
<dbReference type="AlphaFoldDB" id="A0ABD3G0H1"/>
<evidence type="ECO:0000313" key="3">
    <source>
        <dbReference type="Proteomes" id="UP001632037"/>
    </source>
</evidence>
<proteinExistence type="predicted"/>
<evidence type="ECO:0000313" key="2">
    <source>
        <dbReference type="EMBL" id="KAL3671560.1"/>
    </source>
</evidence>
<evidence type="ECO:0000256" key="1">
    <source>
        <dbReference type="SAM" id="MobiDB-lite"/>
    </source>
</evidence>
<comment type="caution">
    <text evidence="2">The sequence shown here is derived from an EMBL/GenBank/DDBJ whole genome shotgun (WGS) entry which is preliminary data.</text>
</comment>